<accession>A0A8J7SPB2</accession>
<dbReference type="AlphaFoldDB" id="A0A8J7SPB2"/>
<protein>
    <submittedName>
        <fullName evidence="2">Uncharacterized protein</fullName>
    </submittedName>
</protein>
<feature type="compositionally biased region" description="Low complexity" evidence="1">
    <location>
        <begin position="1"/>
        <end position="16"/>
    </location>
</feature>
<keyword evidence="3" id="KW-1185">Reference proteome</keyword>
<comment type="caution">
    <text evidence="2">The sequence shown here is derived from an EMBL/GenBank/DDBJ whole genome shotgun (WGS) entry which is preliminary data.</text>
</comment>
<feature type="region of interest" description="Disordered" evidence="1">
    <location>
        <begin position="1"/>
        <end position="109"/>
    </location>
</feature>
<organism evidence="2 3">
    <name type="scientific">Marivibrio halodurans</name>
    <dbReference type="NCBI Taxonomy" id="2039722"/>
    <lineage>
        <taxon>Bacteria</taxon>
        <taxon>Pseudomonadati</taxon>
        <taxon>Pseudomonadota</taxon>
        <taxon>Alphaproteobacteria</taxon>
        <taxon>Rhodospirillales</taxon>
        <taxon>Rhodospirillaceae</taxon>
        <taxon>Marivibrio</taxon>
    </lineage>
</organism>
<evidence type="ECO:0000313" key="2">
    <source>
        <dbReference type="EMBL" id="MBP5858528.1"/>
    </source>
</evidence>
<proteinExistence type="predicted"/>
<evidence type="ECO:0000313" key="3">
    <source>
        <dbReference type="Proteomes" id="UP000672602"/>
    </source>
</evidence>
<dbReference type="Proteomes" id="UP000672602">
    <property type="component" value="Unassembled WGS sequence"/>
</dbReference>
<dbReference type="EMBL" id="JAGMWN010000009">
    <property type="protein sequence ID" value="MBP5858528.1"/>
    <property type="molecule type" value="Genomic_DNA"/>
</dbReference>
<dbReference type="RefSeq" id="WP_210683122.1">
    <property type="nucleotide sequence ID" value="NZ_JAGMWN010000009.1"/>
</dbReference>
<sequence length="224" mass="22175">MDAVPAPAPASDADASGEGEVGAVSPEGAAETEADPKSEPRQGVRTRAPSDSFGDDGGSSGWSGGGTVGSSGSNDTLVGGAGDDEILGSGGGSGPAPTDSDEYDDVTSFDGFSESVKDYGGDIGSGLGAAKAVAESITLAAPTLNSPNGPQPNPAANYHGALKYAPRVATSAALVASPPRPLTNAGSSAYPLLTRMQKRLSLLWAKPLILLVAGVGFEPTTFRL</sequence>
<feature type="compositionally biased region" description="Gly residues" evidence="1">
    <location>
        <begin position="55"/>
        <end position="69"/>
    </location>
</feature>
<evidence type="ECO:0000256" key="1">
    <source>
        <dbReference type="SAM" id="MobiDB-lite"/>
    </source>
</evidence>
<reference evidence="2" key="1">
    <citation type="submission" date="2021-04" db="EMBL/GenBank/DDBJ databases">
        <authorList>
            <person name="Zhang D.-C."/>
        </authorList>
    </citation>
    <scope>NUCLEOTIDE SEQUENCE</scope>
    <source>
        <strain evidence="2">CGMCC 1.15697</strain>
    </source>
</reference>
<gene>
    <name evidence="2" type="ORF">KAJ83_16015</name>
</gene>
<name>A0A8J7SPB2_9PROT</name>